<proteinExistence type="predicted"/>
<evidence type="ECO:0000259" key="1">
    <source>
        <dbReference type="Pfam" id="PF24745"/>
    </source>
</evidence>
<sequence>MPDKKLLTAREVYQVLRDAYLALRPMRGITETSWNDIYSGLMSVEVDGWVITFFNDCGDLDYCDSCYSPDGRKYDFNSNDTLDPVDLLSTDEHRQLEDLLRNI</sequence>
<protein>
    <recommendedName>
        <fullName evidence="1">DUF7693 domain-containing protein</fullName>
    </recommendedName>
</protein>
<dbReference type="AlphaFoldDB" id="A0A5E7IM16"/>
<evidence type="ECO:0000313" key="2">
    <source>
        <dbReference type="EMBL" id="VVO76732.1"/>
    </source>
</evidence>
<name>A0A5E7IM16_PSEFL</name>
<reference evidence="2 3" key="1">
    <citation type="submission" date="2019-09" db="EMBL/GenBank/DDBJ databases">
        <authorList>
            <person name="Chandra G."/>
            <person name="Truman W A."/>
        </authorList>
    </citation>
    <scope>NUCLEOTIDE SEQUENCE [LARGE SCALE GENOMIC DNA]</scope>
    <source>
        <strain evidence="2">PS854</strain>
    </source>
</reference>
<dbReference type="Proteomes" id="UP000327111">
    <property type="component" value="Unassembled WGS sequence"/>
</dbReference>
<accession>A0A5E7IM16</accession>
<dbReference type="InterPro" id="IPR056110">
    <property type="entry name" value="DUF7693"/>
</dbReference>
<feature type="domain" description="DUF7693" evidence="1">
    <location>
        <begin position="7"/>
        <end position="101"/>
    </location>
</feature>
<gene>
    <name evidence="2" type="ORF">PS854_01585</name>
</gene>
<organism evidence="2 3">
    <name type="scientific">Pseudomonas fluorescens</name>
    <dbReference type="NCBI Taxonomy" id="294"/>
    <lineage>
        <taxon>Bacteria</taxon>
        <taxon>Pseudomonadati</taxon>
        <taxon>Pseudomonadota</taxon>
        <taxon>Gammaproteobacteria</taxon>
        <taxon>Pseudomonadales</taxon>
        <taxon>Pseudomonadaceae</taxon>
        <taxon>Pseudomonas</taxon>
    </lineage>
</organism>
<evidence type="ECO:0000313" key="3">
    <source>
        <dbReference type="Proteomes" id="UP000327111"/>
    </source>
</evidence>
<dbReference type="EMBL" id="CABVIF010000002">
    <property type="protein sequence ID" value="VVO76732.1"/>
    <property type="molecule type" value="Genomic_DNA"/>
</dbReference>
<dbReference type="Pfam" id="PF24745">
    <property type="entry name" value="DUF7693"/>
    <property type="match status" value="1"/>
</dbReference>